<name>A0A0A8XNC3_ARUDO</name>
<feature type="compositionally biased region" description="Basic residues" evidence="1">
    <location>
        <begin position="1"/>
        <end position="12"/>
    </location>
</feature>
<reference evidence="2" key="2">
    <citation type="journal article" date="2015" name="Data Brief">
        <title>Shoot transcriptome of the giant reed, Arundo donax.</title>
        <authorList>
            <person name="Barrero R.A."/>
            <person name="Guerrero F.D."/>
            <person name="Moolhuijzen P."/>
            <person name="Goolsby J.A."/>
            <person name="Tidwell J."/>
            <person name="Bellgard S.E."/>
            <person name="Bellgard M.I."/>
        </authorList>
    </citation>
    <scope>NUCLEOTIDE SEQUENCE</scope>
    <source>
        <tissue evidence="2">Shoot tissue taken approximately 20 cm above the soil surface</tissue>
    </source>
</reference>
<evidence type="ECO:0000256" key="1">
    <source>
        <dbReference type="SAM" id="MobiDB-lite"/>
    </source>
</evidence>
<accession>A0A0A8XNC3</accession>
<feature type="region of interest" description="Disordered" evidence="1">
    <location>
        <begin position="1"/>
        <end position="20"/>
    </location>
</feature>
<reference evidence="2" key="1">
    <citation type="submission" date="2014-09" db="EMBL/GenBank/DDBJ databases">
        <authorList>
            <person name="Magalhaes I.L.F."/>
            <person name="Oliveira U."/>
            <person name="Santos F.R."/>
            <person name="Vidigal T.H.D.A."/>
            <person name="Brescovit A.D."/>
            <person name="Santos A.J."/>
        </authorList>
    </citation>
    <scope>NUCLEOTIDE SEQUENCE</scope>
    <source>
        <tissue evidence="2">Shoot tissue taken approximately 20 cm above the soil surface</tissue>
    </source>
</reference>
<dbReference type="EMBL" id="GBRH01283046">
    <property type="protein sequence ID" value="JAD14849.1"/>
    <property type="molecule type" value="Transcribed_RNA"/>
</dbReference>
<protein>
    <submittedName>
        <fullName evidence="2">Uncharacterized protein</fullName>
    </submittedName>
</protein>
<sequence length="64" mass="7267">MVLSYTRRKHPKSISNSAPVRDLLPTSIRPRALTLALTRWNQRLQARSPPRNSPASTRKGYIAI</sequence>
<dbReference type="AlphaFoldDB" id="A0A0A8XNC3"/>
<organism evidence="2">
    <name type="scientific">Arundo donax</name>
    <name type="common">Giant reed</name>
    <name type="synonym">Donax arundinaceus</name>
    <dbReference type="NCBI Taxonomy" id="35708"/>
    <lineage>
        <taxon>Eukaryota</taxon>
        <taxon>Viridiplantae</taxon>
        <taxon>Streptophyta</taxon>
        <taxon>Embryophyta</taxon>
        <taxon>Tracheophyta</taxon>
        <taxon>Spermatophyta</taxon>
        <taxon>Magnoliopsida</taxon>
        <taxon>Liliopsida</taxon>
        <taxon>Poales</taxon>
        <taxon>Poaceae</taxon>
        <taxon>PACMAD clade</taxon>
        <taxon>Arundinoideae</taxon>
        <taxon>Arundineae</taxon>
        <taxon>Arundo</taxon>
    </lineage>
</organism>
<evidence type="ECO:0000313" key="2">
    <source>
        <dbReference type="EMBL" id="JAD14849.1"/>
    </source>
</evidence>
<feature type="region of interest" description="Disordered" evidence="1">
    <location>
        <begin position="44"/>
        <end position="64"/>
    </location>
</feature>
<proteinExistence type="predicted"/>